<organism evidence="1">
    <name type="scientific">marine sediment metagenome</name>
    <dbReference type="NCBI Taxonomy" id="412755"/>
    <lineage>
        <taxon>unclassified sequences</taxon>
        <taxon>metagenomes</taxon>
        <taxon>ecological metagenomes</taxon>
    </lineage>
</organism>
<evidence type="ECO:0000313" key="1">
    <source>
        <dbReference type="EMBL" id="GAH15355.1"/>
    </source>
</evidence>
<dbReference type="InterPro" id="IPR037090">
    <property type="entry name" value="57_glycoside_trans_central"/>
</dbReference>
<proteinExistence type="predicted"/>
<gene>
    <name evidence="1" type="ORF">S01H4_63525</name>
</gene>
<dbReference type="Gene3D" id="1.20.1430.10">
    <property type="entry name" value="Families 57/38 glycoside transferase, middle domain"/>
    <property type="match status" value="1"/>
</dbReference>
<dbReference type="AlphaFoldDB" id="X1E4L6"/>
<comment type="caution">
    <text evidence="1">The sequence shown here is derived from an EMBL/GenBank/DDBJ whole genome shotgun (WGS) entry which is preliminary data.</text>
</comment>
<protein>
    <submittedName>
        <fullName evidence="1">Uncharacterized protein</fullName>
    </submittedName>
</protein>
<accession>X1E4L6</accession>
<name>X1E4L6_9ZZZZ</name>
<reference evidence="1" key="1">
    <citation type="journal article" date="2014" name="Front. Microbiol.">
        <title>High frequency of phylogenetically diverse reductive dehalogenase-homologous genes in deep subseafloor sedimentary metagenomes.</title>
        <authorList>
            <person name="Kawai M."/>
            <person name="Futagami T."/>
            <person name="Toyoda A."/>
            <person name="Takaki Y."/>
            <person name="Nishi S."/>
            <person name="Hori S."/>
            <person name="Arai W."/>
            <person name="Tsubouchi T."/>
            <person name="Morono Y."/>
            <person name="Uchiyama I."/>
            <person name="Ito T."/>
            <person name="Fujiyama A."/>
            <person name="Inagaki F."/>
            <person name="Takami H."/>
        </authorList>
    </citation>
    <scope>NUCLEOTIDE SEQUENCE</scope>
    <source>
        <strain evidence="1">Expedition CK06-06</strain>
    </source>
</reference>
<sequence>MEEAGAMEYRKKDEEFRKYLESIEEKDKIFPNIDFTIYAKY</sequence>
<dbReference type="EMBL" id="BART01038230">
    <property type="protein sequence ID" value="GAH15355.1"/>
    <property type="molecule type" value="Genomic_DNA"/>
</dbReference>